<keyword evidence="4" id="KW-1185">Reference proteome</keyword>
<evidence type="ECO:0000259" key="2">
    <source>
        <dbReference type="Pfam" id="PF01035"/>
    </source>
</evidence>
<dbReference type="PANTHER" id="PTHR42942">
    <property type="entry name" value="6-O-METHYLGUANINE DNA METHYLTRANSFERASE"/>
    <property type="match status" value="1"/>
</dbReference>
<keyword evidence="1" id="KW-0227">DNA damage</keyword>
<dbReference type="AlphaFoldDB" id="A0A3N9UA44"/>
<evidence type="ECO:0000256" key="1">
    <source>
        <dbReference type="ARBA" id="ARBA00022763"/>
    </source>
</evidence>
<dbReference type="PANTHER" id="PTHR42942:SF1">
    <property type="entry name" value="ALKYLTRANSFERASE-LIKE PROTEIN 1"/>
    <property type="match status" value="1"/>
</dbReference>
<proteinExistence type="predicted"/>
<dbReference type="Pfam" id="PF01035">
    <property type="entry name" value="DNA_binding_1"/>
    <property type="match status" value="1"/>
</dbReference>
<dbReference type="CDD" id="cd06445">
    <property type="entry name" value="ATase"/>
    <property type="match status" value="1"/>
</dbReference>
<dbReference type="InterPro" id="IPR036388">
    <property type="entry name" value="WH-like_DNA-bd_sf"/>
</dbReference>
<dbReference type="EMBL" id="RRCT01000021">
    <property type="protein sequence ID" value="RQW73400.1"/>
    <property type="molecule type" value="Genomic_DNA"/>
</dbReference>
<dbReference type="SUPFAM" id="SSF46767">
    <property type="entry name" value="Methylated DNA-protein cysteine methyltransferase, C-terminal domain"/>
    <property type="match status" value="1"/>
</dbReference>
<protein>
    <submittedName>
        <fullName evidence="3">MGMT family protein</fullName>
    </submittedName>
</protein>
<comment type="caution">
    <text evidence="3">The sequence shown here is derived from an EMBL/GenBank/DDBJ whole genome shotgun (WGS) entry which is preliminary data.</text>
</comment>
<dbReference type="Proteomes" id="UP000274033">
    <property type="component" value="Unassembled WGS sequence"/>
</dbReference>
<dbReference type="GO" id="GO:0006281">
    <property type="term" value="P:DNA repair"/>
    <property type="evidence" value="ECO:0007669"/>
    <property type="project" value="InterPro"/>
</dbReference>
<name>A0A3N9UA44_9BACI</name>
<dbReference type="GO" id="GO:0003824">
    <property type="term" value="F:catalytic activity"/>
    <property type="evidence" value="ECO:0007669"/>
    <property type="project" value="InterPro"/>
</dbReference>
<dbReference type="RefSeq" id="WP_124766486.1">
    <property type="nucleotide sequence ID" value="NZ_JAFBDY010000020.1"/>
</dbReference>
<dbReference type="InterPro" id="IPR014048">
    <property type="entry name" value="MethylDNA_cys_MeTrfase_DNA-bd"/>
</dbReference>
<feature type="domain" description="Methylated-DNA-[protein]-cysteine S-methyltransferase DNA binding" evidence="2">
    <location>
        <begin position="3"/>
        <end position="84"/>
    </location>
</feature>
<dbReference type="InterPro" id="IPR052520">
    <property type="entry name" value="ATL_DNA_repair"/>
</dbReference>
<organism evidence="3 4">
    <name type="scientific">Lysinibacillus composti</name>
    <dbReference type="NCBI Taxonomy" id="720633"/>
    <lineage>
        <taxon>Bacteria</taxon>
        <taxon>Bacillati</taxon>
        <taxon>Bacillota</taxon>
        <taxon>Bacilli</taxon>
        <taxon>Bacillales</taxon>
        <taxon>Bacillaceae</taxon>
        <taxon>Lysinibacillus</taxon>
    </lineage>
</organism>
<dbReference type="Gene3D" id="1.10.10.10">
    <property type="entry name" value="Winged helix-like DNA-binding domain superfamily/Winged helix DNA-binding domain"/>
    <property type="match status" value="1"/>
</dbReference>
<gene>
    <name evidence="3" type="ORF">EBB45_16710</name>
</gene>
<sequence>MTPFTEKVIEIIKNIPVGKVMTYGQIARTAGNPRAARQVARILHSMSKKHRLPWHRVINGKGLISIKDDELYNEQIMNLEIEGVKVRENGRVDLEKYQVKFDE</sequence>
<dbReference type="NCBIfam" id="TIGR00589">
    <property type="entry name" value="ogt"/>
    <property type="match status" value="1"/>
</dbReference>
<dbReference type="OrthoDB" id="9789813at2"/>
<reference evidence="3 4" key="1">
    <citation type="journal article" date="2013" name="J. Microbiol.">
        <title>Lysinibacillus chungkukjangi sp. nov., isolated from Chungkukjang, Korean fermented soybean food.</title>
        <authorList>
            <person name="Kim S.J."/>
            <person name="Jang Y.H."/>
            <person name="Hamada M."/>
            <person name="Ahn J.H."/>
            <person name="Weon H.Y."/>
            <person name="Suzuki K."/>
            <person name="Whang K.S."/>
            <person name="Kwon S.W."/>
        </authorList>
    </citation>
    <scope>NUCLEOTIDE SEQUENCE [LARGE SCALE GENOMIC DNA]</scope>
    <source>
        <strain evidence="3 4">MCCC 1A12701</strain>
    </source>
</reference>
<evidence type="ECO:0000313" key="4">
    <source>
        <dbReference type="Proteomes" id="UP000274033"/>
    </source>
</evidence>
<dbReference type="InterPro" id="IPR036217">
    <property type="entry name" value="MethylDNA_cys_MeTrfase_DNAb"/>
</dbReference>
<evidence type="ECO:0000313" key="3">
    <source>
        <dbReference type="EMBL" id="RQW73400.1"/>
    </source>
</evidence>
<accession>A0A3N9UA44</accession>